<dbReference type="PANTHER" id="PTHR43319:SF3">
    <property type="entry name" value="BETA-LACTAMASE-RELATED DOMAIN-CONTAINING PROTEIN"/>
    <property type="match status" value="1"/>
</dbReference>
<dbReference type="AlphaFoldDB" id="A0A318HPL1"/>
<dbReference type="InterPro" id="IPR012338">
    <property type="entry name" value="Beta-lactam/transpept-like"/>
</dbReference>
<protein>
    <submittedName>
        <fullName evidence="2">CubicO group peptidase (Beta-lactamase class C family)</fullName>
    </submittedName>
</protein>
<dbReference type="InterPro" id="IPR001466">
    <property type="entry name" value="Beta-lactam-related"/>
</dbReference>
<feature type="domain" description="Beta-lactamase-related" evidence="1">
    <location>
        <begin position="31"/>
        <end position="370"/>
    </location>
</feature>
<name>A0A318HPL1_9MYCO</name>
<keyword evidence="3" id="KW-1185">Reference proteome</keyword>
<dbReference type="Gene3D" id="3.40.710.10">
    <property type="entry name" value="DD-peptidase/beta-lactamase superfamily"/>
    <property type="match status" value="1"/>
</dbReference>
<dbReference type="SUPFAM" id="SSF56601">
    <property type="entry name" value="beta-lactamase/transpeptidase-like"/>
    <property type="match status" value="1"/>
</dbReference>
<accession>A0A318HPL1</accession>
<dbReference type="InterPro" id="IPR052907">
    <property type="entry name" value="Beta-lactamase/esterase"/>
</dbReference>
<evidence type="ECO:0000313" key="3">
    <source>
        <dbReference type="Proteomes" id="UP000247781"/>
    </source>
</evidence>
<evidence type="ECO:0000259" key="1">
    <source>
        <dbReference type="Pfam" id="PF00144"/>
    </source>
</evidence>
<evidence type="ECO:0000313" key="2">
    <source>
        <dbReference type="EMBL" id="PXX13383.1"/>
    </source>
</evidence>
<reference evidence="2 3" key="2">
    <citation type="submission" date="2018-06" db="EMBL/GenBank/DDBJ databases">
        <title>Sequencing of bacterial isolates from soil warming experiment in Harvard Forest, Massachusetts, USA.</title>
        <authorList>
            <person name="Deangelis K.PhD."/>
        </authorList>
    </citation>
    <scope>NUCLEOTIDE SEQUENCE [LARGE SCALE GENOMIC DNA]</scope>
    <source>
        <strain evidence="2 3">GAS496</strain>
    </source>
</reference>
<dbReference type="EMBL" id="QJJU01000001">
    <property type="protein sequence ID" value="PXX13383.1"/>
    <property type="molecule type" value="Genomic_DNA"/>
</dbReference>
<reference evidence="3" key="1">
    <citation type="submission" date="2018-05" db="EMBL/GenBank/DDBJ databases">
        <authorList>
            <person name="Deangelis K."/>
            <person name="Huntemann M."/>
            <person name="Clum A."/>
            <person name="Pillay M."/>
            <person name="Palaniappan K."/>
            <person name="Varghese N."/>
            <person name="Mikhailova N."/>
            <person name="Stamatis D."/>
            <person name="Reddy T."/>
            <person name="Daum C."/>
            <person name="Shapiro N."/>
            <person name="Ivanova N."/>
            <person name="Kyrpides N."/>
            <person name="Woyke T."/>
        </authorList>
    </citation>
    <scope>NUCLEOTIDE SEQUENCE [LARGE SCALE GENOMIC DNA]</scope>
    <source>
        <strain evidence="3">GAS496</strain>
    </source>
</reference>
<organism evidence="2 3">
    <name type="scientific">Mycolicibacterium moriokaense</name>
    <dbReference type="NCBI Taxonomy" id="39691"/>
    <lineage>
        <taxon>Bacteria</taxon>
        <taxon>Bacillati</taxon>
        <taxon>Actinomycetota</taxon>
        <taxon>Actinomycetes</taxon>
        <taxon>Mycobacteriales</taxon>
        <taxon>Mycobacteriaceae</taxon>
        <taxon>Mycolicibacterium</taxon>
    </lineage>
</organism>
<gene>
    <name evidence="2" type="ORF">C8E89_101541</name>
</gene>
<proteinExistence type="predicted"/>
<sequence>MTQKPHDGPMNDVVRGHCDNRFSKVADALAEEITNGEEVGAAIAIDIDGDLVVDIWGGHADAAKTAAWDADTIVNVWSSTKTVTALAGLMLIDRGLVEATAPVAKYWPEFAANGKQDIEFRHLMSHTSGVSGWDQPVVTEDLYDWEKSTAALAAQAPWWEPGTASGYHALSYGHLIGEVLRRVTGKTLKEFVRDEIAGPLDADFQIGARPGDAHRIAETIPTTDPLDLPPMDQWPEPMLKTFTGPPPDAALANTAAWRAADIGGANGHGNARSLVRILSAITLGGKVNGVQLLHPETIEMIFDIQSDGPDLVLLGHPVRFGLGYGLPGESIPFVPDGKICFWGGWGGSWETMNPDRRATIAYVMNKMAPGIEGSARTDRYFRLIYEALG</sequence>
<dbReference type="PANTHER" id="PTHR43319">
    <property type="entry name" value="BETA-LACTAMASE-RELATED"/>
    <property type="match status" value="1"/>
</dbReference>
<comment type="caution">
    <text evidence="2">The sequence shown here is derived from an EMBL/GenBank/DDBJ whole genome shotgun (WGS) entry which is preliminary data.</text>
</comment>
<dbReference type="Proteomes" id="UP000247781">
    <property type="component" value="Unassembled WGS sequence"/>
</dbReference>
<dbReference type="Pfam" id="PF00144">
    <property type="entry name" value="Beta-lactamase"/>
    <property type="match status" value="1"/>
</dbReference>